<gene>
    <name evidence="2" type="ORF">JRO89_XS03G0210100</name>
</gene>
<proteinExistence type="predicted"/>
<name>A0ABQ8IAY0_9ROSI</name>
<dbReference type="Gene3D" id="3.40.630.30">
    <property type="match status" value="2"/>
</dbReference>
<dbReference type="EMBL" id="JAFEMO010000003">
    <property type="protein sequence ID" value="KAH7573808.1"/>
    <property type="molecule type" value="Genomic_DNA"/>
</dbReference>
<evidence type="ECO:0000259" key="1">
    <source>
        <dbReference type="Pfam" id="PF13302"/>
    </source>
</evidence>
<dbReference type="PANTHER" id="PTHR46067">
    <property type="entry name" value="ACYL-COA N-ACYLTRANSFERASES (NAT) SUPERFAMILY PROTEIN"/>
    <property type="match status" value="1"/>
</dbReference>
<reference evidence="2 3" key="1">
    <citation type="submission" date="2021-02" db="EMBL/GenBank/DDBJ databases">
        <title>Plant Genome Project.</title>
        <authorList>
            <person name="Zhang R.-G."/>
        </authorList>
    </citation>
    <scope>NUCLEOTIDE SEQUENCE [LARGE SCALE GENOMIC DNA]</scope>
    <source>
        <tissue evidence="2">Leaves</tissue>
    </source>
</reference>
<feature type="domain" description="N-acetyltransferase" evidence="1">
    <location>
        <begin position="3"/>
        <end position="95"/>
    </location>
</feature>
<dbReference type="SUPFAM" id="SSF55729">
    <property type="entry name" value="Acyl-CoA N-acyltransferases (Nat)"/>
    <property type="match status" value="1"/>
</dbReference>
<dbReference type="PANTHER" id="PTHR46067:SF24">
    <property type="entry name" value="ACYL-COA N-ACYLTRANSFERASES (NAT) SUPERFAMILY PROTEIN"/>
    <property type="match status" value="1"/>
</dbReference>
<protein>
    <recommendedName>
        <fullName evidence="1">N-acetyltransferase domain-containing protein</fullName>
    </recommendedName>
</protein>
<comment type="caution">
    <text evidence="2">The sequence shown here is derived from an EMBL/GenBank/DDBJ whole genome shotgun (WGS) entry which is preliminary data.</text>
</comment>
<keyword evidence="3" id="KW-1185">Reference proteome</keyword>
<organism evidence="2 3">
    <name type="scientific">Xanthoceras sorbifolium</name>
    <dbReference type="NCBI Taxonomy" id="99658"/>
    <lineage>
        <taxon>Eukaryota</taxon>
        <taxon>Viridiplantae</taxon>
        <taxon>Streptophyta</taxon>
        <taxon>Embryophyta</taxon>
        <taxon>Tracheophyta</taxon>
        <taxon>Spermatophyta</taxon>
        <taxon>Magnoliopsida</taxon>
        <taxon>eudicotyledons</taxon>
        <taxon>Gunneridae</taxon>
        <taxon>Pentapetalae</taxon>
        <taxon>rosids</taxon>
        <taxon>malvids</taxon>
        <taxon>Sapindales</taxon>
        <taxon>Sapindaceae</taxon>
        <taxon>Xanthoceroideae</taxon>
        <taxon>Xanthoceras</taxon>
    </lineage>
</organism>
<evidence type="ECO:0000313" key="2">
    <source>
        <dbReference type="EMBL" id="KAH7573808.1"/>
    </source>
</evidence>
<sequence>MEITLRPYQLSDVHDFMEWANDDEVILTSRLRHYTSMEDAMSYLQDEAIPHPWYRAICLDGHPVGFISVKPGSADDERCKGLMSYALGPRHHHSGCKDGYSSYRVLEKAGFIKEGVFRKYVVVKGKTIDAAVYSLLSSD</sequence>
<evidence type="ECO:0000313" key="3">
    <source>
        <dbReference type="Proteomes" id="UP000827721"/>
    </source>
</evidence>
<dbReference type="InterPro" id="IPR016181">
    <property type="entry name" value="Acyl_CoA_acyltransferase"/>
</dbReference>
<dbReference type="InterPro" id="IPR000182">
    <property type="entry name" value="GNAT_dom"/>
</dbReference>
<dbReference type="Pfam" id="PF13302">
    <property type="entry name" value="Acetyltransf_3"/>
    <property type="match status" value="1"/>
</dbReference>
<accession>A0ABQ8IAY0</accession>
<dbReference type="Proteomes" id="UP000827721">
    <property type="component" value="Unassembled WGS sequence"/>
</dbReference>